<evidence type="ECO:0000313" key="3">
    <source>
        <dbReference type="Proteomes" id="UP000294155"/>
    </source>
</evidence>
<dbReference type="OrthoDB" id="884194at2"/>
<accession>A0A4Q5LAZ0</accession>
<dbReference type="Proteomes" id="UP000294155">
    <property type="component" value="Unassembled WGS sequence"/>
</dbReference>
<proteinExistence type="predicted"/>
<keyword evidence="1" id="KW-0732">Signal</keyword>
<dbReference type="EMBL" id="SEWE01000020">
    <property type="protein sequence ID" value="RYU79302.1"/>
    <property type="molecule type" value="Genomic_DNA"/>
</dbReference>
<feature type="signal peptide" evidence="1">
    <location>
        <begin position="1"/>
        <end position="18"/>
    </location>
</feature>
<evidence type="ECO:0000313" key="2">
    <source>
        <dbReference type="EMBL" id="RYU79302.1"/>
    </source>
</evidence>
<name>A0A4Q5LAZ0_9BACT</name>
<dbReference type="AlphaFoldDB" id="A0A4Q5LAZ0"/>
<sequence>MKSVFALFLASLPLAAVAQAPADSTHRHQLGLTASPQLDKFFQANRSLPLGVLYKRQITPTQALRVRLVGQYSRRDTANYPGSYPGFFPGLRDGTYTQSGGVNLYAGYEWQRAITRRWVWAYGAELGAGWSQKKEHTISDENVGTPPSFLFVRFTFTQTATIWEGQARPFISLQYRISNRIALFAESAVLLTYQSRKDEQDASGTAPYGSSYIYNKSHSLSLLWRPVQLVGATYAF</sequence>
<reference evidence="2 3" key="1">
    <citation type="submission" date="2019-02" db="EMBL/GenBank/DDBJ databases">
        <title>Bacterial novel species isolated from soil.</title>
        <authorList>
            <person name="Jung H.-Y."/>
        </authorList>
    </citation>
    <scope>NUCLEOTIDE SEQUENCE [LARGE SCALE GENOMIC DNA]</scope>
    <source>
        <strain evidence="2 3">1-3-3-3</strain>
    </source>
</reference>
<comment type="caution">
    <text evidence="2">The sequence shown here is derived from an EMBL/GenBank/DDBJ whole genome shotgun (WGS) entry which is preliminary data.</text>
</comment>
<gene>
    <name evidence="2" type="ORF">EWM57_11200</name>
</gene>
<evidence type="ECO:0000256" key="1">
    <source>
        <dbReference type="SAM" id="SignalP"/>
    </source>
</evidence>
<dbReference type="RefSeq" id="WP_129921232.1">
    <property type="nucleotide sequence ID" value="NZ_SEWE01000020.1"/>
</dbReference>
<organism evidence="2 3">
    <name type="scientific">Hymenobacter persicinus</name>
    <dbReference type="NCBI Taxonomy" id="2025506"/>
    <lineage>
        <taxon>Bacteria</taxon>
        <taxon>Pseudomonadati</taxon>
        <taxon>Bacteroidota</taxon>
        <taxon>Cytophagia</taxon>
        <taxon>Cytophagales</taxon>
        <taxon>Hymenobacteraceae</taxon>
        <taxon>Hymenobacter</taxon>
    </lineage>
</organism>
<protein>
    <recommendedName>
        <fullName evidence="4">DUF3575 domain-containing protein</fullName>
    </recommendedName>
</protein>
<feature type="chain" id="PRO_5020704792" description="DUF3575 domain-containing protein" evidence="1">
    <location>
        <begin position="19"/>
        <end position="236"/>
    </location>
</feature>
<keyword evidence="3" id="KW-1185">Reference proteome</keyword>
<evidence type="ECO:0008006" key="4">
    <source>
        <dbReference type="Google" id="ProtNLM"/>
    </source>
</evidence>